<dbReference type="PANTHER" id="PTHR35889">
    <property type="entry name" value="CYCLOINULO-OLIGOSACCHARIDE FRUCTANOTRANSFERASE-RELATED"/>
    <property type="match status" value="1"/>
</dbReference>
<keyword evidence="6" id="KW-0732">Signal</keyword>
<evidence type="ECO:0000256" key="3">
    <source>
        <dbReference type="ARBA" id="ARBA00023004"/>
    </source>
</evidence>
<feature type="domain" description="Cytochrome c" evidence="7">
    <location>
        <begin position="27"/>
        <end position="119"/>
    </location>
</feature>
<comment type="caution">
    <text evidence="8">The sequence shown here is derived from an EMBL/GenBank/DDBJ whole genome shotgun (WGS) entry which is preliminary data.</text>
</comment>
<dbReference type="InterPro" id="IPR011429">
    <property type="entry name" value="Cyt_c_Planctomycete-type"/>
</dbReference>
<dbReference type="SUPFAM" id="SSF52047">
    <property type="entry name" value="RNI-like"/>
    <property type="match status" value="1"/>
</dbReference>
<dbReference type="InterPro" id="IPR032675">
    <property type="entry name" value="LRR_dom_sf"/>
</dbReference>
<keyword evidence="9" id="KW-1185">Reference proteome</keyword>
<name>A0A9X2FD23_9BACT</name>
<dbReference type="Proteomes" id="UP001155241">
    <property type="component" value="Unassembled WGS sequence"/>
</dbReference>
<dbReference type="InterPro" id="IPR036909">
    <property type="entry name" value="Cyt_c-like_dom_sf"/>
</dbReference>
<dbReference type="Gene3D" id="1.10.760.10">
    <property type="entry name" value="Cytochrome c-like domain"/>
    <property type="match status" value="1"/>
</dbReference>
<dbReference type="GO" id="GO:0046872">
    <property type="term" value="F:metal ion binding"/>
    <property type="evidence" value="ECO:0007669"/>
    <property type="project" value="UniProtKB-KW"/>
</dbReference>
<keyword evidence="1 4" id="KW-0349">Heme</keyword>
<protein>
    <recommendedName>
        <fullName evidence="7">Cytochrome c domain-containing protein</fullName>
    </recommendedName>
</protein>
<evidence type="ECO:0000256" key="5">
    <source>
        <dbReference type="SAM" id="MobiDB-lite"/>
    </source>
</evidence>
<keyword evidence="3 4" id="KW-0408">Iron</keyword>
<evidence type="ECO:0000256" key="6">
    <source>
        <dbReference type="SAM" id="SignalP"/>
    </source>
</evidence>
<evidence type="ECO:0000256" key="2">
    <source>
        <dbReference type="ARBA" id="ARBA00022723"/>
    </source>
</evidence>
<evidence type="ECO:0000313" key="8">
    <source>
        <dbReference type="EMBL" id="MCO6046710.1"/>
    </source>
</evidence>
<dbReference type="InterPro" id="IPR009056">
    <property type="entry name" value="Cyt_c-like_dom"/>
</dbReference>
<proteinExistence type="predicted"/>
<dbReference type="Pfam" id="PF07635">
    <property type="entry name" value="PSCyt1"/>
    <property type="match status" value="1"/>
</dbReference>
<dbReference type="GO" id="GO:0020037">
    <property type="term" value="F:heme binding"/>
    <property type="evidence" value="ECO:0007669"/>
    <property type="project" value="InterPro"/>
</dbReference>
<feature type="signal peptide" evidence="6">
    <location>
        <begin position="1"/>
        <end position="22"/>
    </location>
</feature>
<dbReference type="PANTHER" id="PTHR35889:SF3">
    <property type="entry name" value="F-BOX DOMAIN-CONTAINING PROTEIN"/>
    <property type="match status" value="1"/>
</dbReference>
<feature type="chain" id="PRO_5040883922" description="Cytochrome c domain-containing protein" evidence="6">
    <location>
        <begin position="23"/>
        <end position="385"/>
    </location>
</feature>
<dbReference type="SUPFAM" id="SSF46626">
    <property type="entry name" value="Cytochrome c"/>
    <property type="match status" value="1"/>
</dbReference>
<dbReference type="AlphaFoldDB" id="A0A9X2FD23"/>
<organism evidence="8 9">
    <name type="scientific">Aeoliella straminimaris</name>
    <dbReference type="NCBI Taxonomy" id="2954799"/>
    <lineage>
        <taxon>Bacteria</taxon>
        <taxon>Pseudomonadati</taxon>
        <taxon>Planctomycetota</taxon>
        <taxon>Planctomycetia</taxon>
        <taxon>Pirellulales</taxon>
        <taxon>Lacipirellulaceae</taxon>
        <taxon>Aeoliella</taxon>
    </lineage>
</organism>
<dbReference type="RefSeq" id="WP_252854825.1">
    <property type="nucleotide sequence ID" value="NZ_JAMXLR010000077.1"/>
</dbReference>
<evidence type="ECO:0000259" key="7">
    <source>
        <dbReference type="PROSITE" id="PS51007"/>
    </source>
</evidence>
<evidence type="ECO:0000256" key="4">
    <source>
        <dbReference type="PROSITE-ProRule" id="PRU00433"/>
    </source>
</evidence>
<dbReference type="PROSITE" id="PS51007">
    <property type="entry name" value="CYTC"/>
    <property type="match status" value="1"/>
</dbReference>
<feature type="region of interest" description="Disordered" evidence="5">
    <location>
        <begin position="341"/>
        <end position="385"/>
    </location>
</feature>
<gene>
    <name evidence="8" type="ORF">NG895_22670</name>
</gene>
<keyword evidence="2 4" id="KW-0479">Metal-binding</keyword>
<reference evidence="8" key="1">
    <citation type="submission" date="2022-06" db="EMBL/GenBank/DDBJ databases">
        <title>Aeoliella straminimaris, a novel planctomycete from sediments.</title>
        <authorList>
            <person name="Vitorino I.R."/>
            <person name="Lage O.M."/>
        </authorList>
    </citation>
    <scope>NUCLEOTIDE SEQUENCE</scope>
    <source>
        <strain evidence="8">ICT_H6.2</strain>
    </source>
</reference>
<feature type="region of interest" description="Disordered" evidence="5">
    <location>
        <begin position="126"/>
        <end position="149"/>
    </location>
</feature>
<dbReference type="Gene3D" id="3.80.10.10">
    <property type="entry name" value="Ribonuclease Inhibitor"/>
    <property type="match status" value="1"/>
</dbReference>
<accession>A0A9X2FD23</accession>
<dbReference type="GO" id="GO:0009055">
    <property type="term" value="F:electron transfer activity"/>
    <property type="evidence" value="ECO:0007669"/>
    <property type="project" value="InterPro"/>
</dbReference>
<dbReference type="EMBL" id="JAMXLR010000077">
    <property type="protein sequence ID" value="MCO6046710.1"/>
    <property type="molecule type" value="Genomic_DNA"/>
</dbReference>
<evidence type="ECO:0000256" key="1">
    <source>
        <dbReference type="ARBA" id="ARBA00022617"/>
    </source>
</evidence>
<sequence length="385" mass="41486">MRSFPRLFASLLFVGFTPVAMAETSVDFAKDVAPIFEAHCYSCHGESKGLGGLKLHTAEEIEAAAEKKGDLLIAGKPDESELYERLVLPEDDRKRMPKGADPLAEKDIETIKQWIAGGAEFATAEAPAAEAMDEKPAEAAPLPERPELEPASPDAIAAAEETGALVIPLYSGSNELRVSFPSSRDQVTDETVAKLVPLAGQVVELDLSGTKITDAVAESLKEFKYLDTLHLEKTEVGDAAVSALADMTYLNYLNLHSTKATDASLEALKSAPSLRKLYVWQTAASYDAAKALEKATPGLAVNLGWDHPGVVRERLTKELTRVEEQQAEATKTVEEAKKMLETAEADQKSASDRAAEIKKQLEELDKPAAKKEEAPADKPAEGETA</sequence>
<evidence type="ECO:0000313" key="9">
    <source>
        <dbReference type="Proteomes" id="UP001155241"/>
    </source>
</evidence>